<feature type="region of interest" description="Disordered" evidence="1">
    <location>
        <begin position="1"/>
        <end position="21"/>
    </location>
</feature>
<dbReference type="OrthoDB" id="4493010at2759"/>
<dbReference type="Proteomes" id="UP000037505">
    <property type="component" value="Unassembled WGS sequence"/>
</dbReference>
<keyword evidence="4" id="KW-1185">Reference proteome</keyword>
<protein>
    <recommendedName>
        <fullName evidence="2">Aminoglycoside phosphotransferase domain-containing protein</fullName>
    </recommendedName>
</protein>
<comment type="caution">
    <text evidence="3">The sequence shown here is derived from an EMBL/GenBank/DDBJ whole genome shotgun (WGS) entry which is preliminary data.</text>
</comment>
<dbReference type="PANTHER" id="PTHR21310">
    <property type="entry name" value="AMINOGLYCOSIDE PHOSPHOTRANSFERASE-RELATED-RELATED"/>
    <property type="match status" value="1"/>
</dbReference>
<dbReference type="InterPro" id="IPR002575">
    <property type="entry name" value="Aminoglycoside_PTrfase"/>
</dbReference>
<dbReference type="SUPFAM" id="SSF56112">
    <property type="entry name" value="Protein kinase-like (PK-like)"/>
    <property type="match status" value="1"/>
</dbReference>
<gene>
    <name evidence="3" type="ORF">ANOM_001507</name>
</gene>
<dbReference type="PANTHER" id="PTHR21310:SF58">
    <property type="entry name" value="AMINOGLYCOSIDE PHOSPHOTRANSFERASE DOMAIN-CONTAINING PROTEIN"/>
    <property type="match status" value="1"/>
</dbReference>
<dbReference type="InterPro" id="IPR051678">
    <property type="entry name" value="AGP_Transferase"/>
</dbReference>
<dbReference type="Pfam" id="PF01636">
    <property type="entry name" value="APH"/>
    <property type="match status" value="1"/>
</dbReference>
<feature type="domain" description="Aminoglycoside phosphotransferase" evidence="2">
    <location>
        <begin position="59"/>
        <end position="217"/>
    </location>
</feature>
<evidence type="ECO:0000313" key="4">
    <source>
        <dbReference type="Proteomes" id="UP000037505"/>
    </source>
</evidence>
<dbReference type="InterPro" id="IPR011009">
    <property type="entry name" value="Kinase-like_dom_sf"/>
</dbReference>
<dbReference type="GeneID" id="26803311"/>
<name>A0A0L1JFF5_ASPN3</name>
<evidence type="ECO:0000256" key="1">
    <source>
        <dbReference type="SAM" id="MobiDB-lite"/>
    </source>
</evidence>
<dbReference type="AlphaFoldDB" id="A0A0L1JFF5"/>
<reference evidence="3 4" key="1">
    <citation type="submission" date="2014-06" db="EMBL/GenBank/DDBJ databases">
        <title>The Genome of the Aflatoxigenic Filamentous Fungus Aspergillus nomius.</title>
        <authorList>
            <person name="Moore M.G."/>
            <person name="Shannon B.M."/>
            <person name="Brian M.M."/>
        </authorList>
    </citation>
    <scope>NUCLEOTIDE SEQUENCE [LARGE SCALE GENOMIC DNA]</scope>
    <source>
        <strain evidence="3 4">NRRL 13137</strain>
    </source>
</reference>
<proteinExistence type="predicted"/>
<organism evidence="3 4">
    <name type="scientific">Aspergillus nomiae NRRL (strain ATCC 15546 / NRRL 13137 / CBS 260.88 / M93)</name>
    <dbReference type="NCBI Taxonomy" id="1509407"/>
    <lineage>
        <taxon>Eukaryota</taxon>
        <taxon>Fungi</taxon>
        <taxon>Dikarya</taxon>
        <taxon>Ascomycota</taxon>
        <taxon>Pezizomycotina</taxon>
        <taxon>Eurotiomycetes</taxon>
        <taxon>Eurotiomycetidae</taxon>
        <taxon>Eurotiales</taxon>
        <taxon>Aspergillaceae</taxon>
        <taxon>Aspergillus</taxon>
        <taxon>Aspergillus subgen. Circumdati</taxon>
    </lineage>
</organism>
<accession>A0A0L1JFF5</accession>
<evidence type="ECO:0000313" key="3">
    <source>
        <dbReference type="EMBL" id="KNG90544.1"/>
    </source>
</evidence>
<dbReference type="RefSeq" id="XP_015411467.1">
    <property type="nucleotide sequence ID" value="XM_015546764.1"/>
</dbReference>
<sequence>MLERQRRGALRSLHDTSASSGFQAHPRKLLFYLKSPHSRQSSGRLASRRSFIKAHRMDYPHVTREHITLQFLKDQRPQGFAYLDVYSYFETGSRYFLIMSRIPGQLLEEAWPTLDETLRQYYICKVADVCNNLAAWKGDSISGVDGHQLWERYLVRGNSKMADALSPQQLLKNCADMSMDVSTLVFYHCDLGPTNLLVGTSTGSLGIIDWELAGYVPIEWVRTKFRLSSGMNFNHGDENSRKDWRRRVAQHLWATVMSWMRGGSFRITNRQ</sequence>
<evidence type="ECO:0000259" key="2">
    <source>
        <dbReference type="Pfam" id="PF01636"/>
    </source>
</evidence>
<dbReference type="EMBL" id="JNOM01000012">
    <property type="protein sequence ID" value="KNG90544.1"/>
    <property type="molecule type" value="Genomic_DNA"/>
</dbReference>